<name>A0A4Z2EBX9_9TELE</name>
<evidence type="ECO:0000313" key="2">
    <source>
        <dbReference type="EMBL" id="TNN26233.1"/>
    </source>
</evidence>
<organism evidence="2 3">
    <name type="scientific">Liparis tanakae</name>
    <name type="common">Tanaka's snailfish</name>
    <dbReference type="NCBI Taxonomy" id="230148"/>
    <lineage>
        <taxon>Eukaryota</taxon>
        <taxon>Metazoa</taxon>
        <taxon>Chordata</taxon>
        <taxon>Craniata</taxon>
        <taxon>Vertebrata</taxon>
        <taxon>Euteleostomi</taxon>
        <taxon>Actinopterygii</taxon>
        <taxon>Neopterygii</taxon>
        <taxon>Teleostei</taxon>
        <taxon>Neoteleostei</taxon>
        <taxon>Acanthomorphata</taxon>
        <taxon>Eupercaria</taxon>
        <taxon>Perciformes</taxon>
        <taxon>Cottioidei</taxon>
        <taxon>Cottales</taxon>
        <taxon>Liparidae</taxon>
        <taxon>Liparis</taxon>
    </lineage>
</organism>
<sequence>MSCSASWSPWNEKPLERPWRPEPKNMSNGLEPPKNEAKVAWGSPWKDAQLLYNSVVISMLDLRSLTDFNEPRQTGRRLRPA</sequence>
<dbReference type="Proteomes" id="UP000314294">
    <property type="component" value="Unassembled WGS sequence"/>
</dbReference>
<comment type="caution">
    <text evidence="2">The sequence shown here is derived from an EMBL/GenBank/DDBJ whole genome shotgun (WGS) entry which is preliminary data.</text>
</comment>
<protein>
    <submittedName>
        <fullName evidence="2">Uncharacterized protein</fullName>
    </submittedName>
</protein>
<accession>A0A4Z2EBX9</accession>
<evidence type="ECO:0000256" key="1">
    <source>
        <dbReference type="SAM" id="MobiDB-lite"/>
    </source>
</evidence>
<dbReference type="EMBL" id="SRLO01010685">
    <property type="protein sequence ID" value="TNN26233.1"/>
    <property type="molecule type" value="Genomic_DNA"/>
</dbReference>
<dbReference type="AlphaFoldDB" id="A0A4Z2EBX9"/>
<feature type="region of interest" description="Disordered" evidence="1">
    <location>
        <begin position="1"/>
        <end position="38"/>
    </location>
</feature>
<proteinExistence type="predicted"/>
<keyword evidence="3" id="KW-1185">Reference proteome</keyword>
<gene>
    <name evidence="2" type="ORF">EYF80_063630</name>
</gene>
<evidence type="ECO:0000313" key="3">
    <source>
        <dbReference type="Proteomes" id="UP000314294"/>
    </source>
</evidence>
<feature type="compositionally biased region" description="Basic and acidic residues" evidence="1">
    <location>
        <begin position="13"/>
        <end position="23"/>
    </location>
</feature>
<reference evidence="2 3" key="1">
    <citation type="submission" date="2019-03" db="EMBL/GenBank/DDBJ databases">
        <title>First draft genome of Liparis tanakae, snailfish: a comprehensive survey of snailfish specific genes.</title>
        <authorList>
            <person name="Kim W."/>
            <person name="Song I."/>
            <person name="Jeong J.-H."/>
            <person name="Kim D."/>
            <person name="Kim S."/>
            <person name="Ryu S."/>
            <person name="Song J.Y."/>
            <person name="Lee S.K."/>
        </authorList>
    </citation>
    <scope>NUCLEOTIDE SEQUENCE [LARGE SCALE GENOMIC DNA]</scope>
    <source>
        <tissue evidence="2">Muscle</tissue>
    </source>
</reference>